<gene>
    <name evidence="1" type="ORF">QAD02_009877</name>
</gene>
<accession>A0ACC2NAJ2</accession>
<comment type="caution">
    <text evidence="1">The sequence shown here is derived from an EMBL/GenBank/DDBJ whole genome shotgun (WGS) entry which is preliminary data.</text>
</comment>
<evidence type="ECO:0000313" key="1">
    <source>
        <dbReference type="EMBL" id="KAJ8668214.1"/>
    </source>
</evidence>
<sequence>MLEELLEKRRNKLSYQQAEANQTQVDSGRSSLSSSTQTALDSSKTLSIPENARPHLVELLADIEQYARSIQQHFRELNESLRQNVSASAVTSVSPKSPEKRQSLDRRNALWQPIDANKTNISKHQDGIVQNESLILESLSPAAASTPRSKSNRRDTLVSLEDEQISCTVEAQASDRSTPPSAGVDDDDDDDETVYKELPDCLGRPPEMHLSDSDSEVMPVEDGLLEQMTQVVQEVGTIQEKIEKLRKDLLSDRANSPFKQQKQADKCDG</sequence>
<protein>
    <submittedName>
        <fullName evidence="1">Uncharacterized protein</fullName>
    </submittedName>
</protein>
<dbReference type="Proteomes" id="UP001239111">
    <property type="component" value="Chromosome 4"/>
</dbReference>
<name>A0ACC2NAJ2_9HYME</name>
<dbReference type="EMBL" id="CM056744">
    <property type="protein sequence ID" value="KAJ8668214.1"/>
    <property type="molecule type" value="Genomic_DNA"/>
</dbReference>
<proteinExistence type="predicted"/>
<keyword evidence="2" id="KW-1185">Reference proteome</keyword>
<evidence type="ECO:0000313" key="2">
    <source>
        <dbReference type="Proteomes" id="UP001239111"/>
    </source>
</evidence>
<organism evidence="1 2">
    <name type="scientific">Eretmocerus hayati</name>
    <dbReference type="NCBI Taxonomy" id="131215"/>
    <lineage>
        <taxon>Eukaryota</taxon>
        <taxon>Metazoa</taxon>
        <taxon>Ecdysozoa</taxon>
        <taxon>Arthropoda</taxon>
        <taxon>Hexapoda</taxon>
        <taxon>Insecta</taxon>
        <taxon>Pterygota</taxon>
        <taxon>Neoptera</taxon>
        <taxon>Endopterygota</taxon>
        <taxon>Hymenoptera</taxon>
        <taxon>Apocrita</taxon>
        <taxon>Proctotrupomorpha</taxon>
        <taxon>Chalcidoidea</taxon>
        <taxon>Aphelinidae</taxon>
        <taxon>Aphelininae</taxon>
        <taxon>Eretmocerus</taxon>
    </lineage>
</organism>
<reference evidence="1" key="1">
    <citation type="submission" date="2023-04" db="EMBL/GenBank/DDBJ databases">
        <title>A chromosome-level genome assembly of the parasitoid wasp Eretmocerus hayati.</title>
        <authorList>
            <person name="Zhong Y."/>
            <person name="Liu S."/>
            <person name="Liu Y."/>
        </authorList>
    </citation>
    <scope>NUCLEOTIDE SEQUENCE</scope>
    <source>
        <strain evidence="1">ZJU_SS_LIU_2023</strain>
    </source>
</reference>